<proteinExistence type="predicted"/>
<name>A0A7C9DZQ4_OPUST</name>
<keyword evidence="1" id="KW-0472">Membrane</keyword>
<dbReference type="AlphaFoldDB" id="A0A7C9DZQ4"/>
<keyword evidence="1" id="KW-0812">Transmembrane</keyword>
<feature type="transmembrane region" description="Helical" evidence="1">
    <location>
        <begin position="46"/>
        <end position="68"/>
    </location>
</feature>
<keyword evidence="1" id="KW-1133">Transmembrane helix</keyword>
<reference evidence="2" key="2">
    <citation type="submission" date="2020-07" db="EMBL/GenBank/DDBJ databases">
        <authorList>
            <person name="Vera ALvarez R."/>
            <person name="Arias-Moreno D.M."/>
            <person name="Jimenez-Jacinto V."/>
            <person name="Jimenez-Bremont J.F."/>
            <person name="Swaminathan K."/>
            <person name="Moose S.P."/>
            <person name="Guerrero-Gonzalez M.L."/>
            <person name="Marino-Ramirez L."/>
            <person name="Landsman D."/>
            <person name="Rodriguez-Kessler M."/>
            <person name="Delgado-Sanchez P."/>
        </authorList>
    </citation>
    <scope>NUCLEOTIDE SEQUENCE</scope>
    <source>
        <tissue evidence="2">Cladode</tissue>
    </source>
</reference>
<reference evidence="2" key="1">
    <citation type="journal article" date="2013" name="J. Plant Res.">
        <title>Effect of fungi and light on seed germination of three Opuntia species from semiarid lands of central Mexico.</title>
        <authorList>
            <person name="Delgado-Sanchez P."/>
            <person name="Jimenez-Bremont J.F."/>
            <person name="Guerrero-Gonzalez Mde L."/>
            <person name="Flores J."/>
        </authorList>
    </citation>
    <scope>NUCLEOTIDE SEQUENCE</scope>
    <source>
        <tissue evidence="2">Cladode</tissue>
    </source>
</reference>
<dbReference type="EMBL" id="GISG01178285">
    <property type="protein sequence ID" value="MBA4653286.1"/>
    <property type="molecule type" value="Transcribed_RNA"/>
</dbReference>
<evidence type="ECO:0000256" key="1">
    <source>
        <dbReference type="SAM" id="Phobius"/>
    </source>
</evidence>
<protein>
    <submittedName>
        <fullName evidence="2">Uncharacterized protein</fullName>
    </submittedName>
</protein>
<evidence type="ECO:0000313" key="2">
    <source>
        <dbReference type="EMBL" id="MBA4653286.1"/>
    </source>
</evidence>
<accession>A0A7C9DZQ4</accession>
<sequence length="106" mass="12460">MTMWIMCHVKSVRVPVSTLPSLLRQKQGYVVRRCLRRKGILSSDSFIMSFLYVSAICSPISTHVMWNYHVMLRHQQRNCMLIRSFISLCMIPALDKMPRNITARWS</sequence>
<organism evidence="2">
    <name type="scientific">Opuntia streptacantha</name>
    <name type="common">Prickly pear cactus</name>
    <name type="synonym">Opuntia cardona</name>
    <dbReference type="NCBI Taxonomy" id="393608"/>
    <lineage>
        <taxon>Eukaryota</taxon>
        <taxon>Viridiplantae</taxon>
        <taxon>Streptophyta</taxon>
        <taxon>Embryophyta</taxon>
        <taxon>Tracheophyta</taxon>
        <taxon>Spermatophyta</taxon>
        <taxon>Magnoliopsida</taxon>
        <taxon>eudicotyledons</taxon>
        <taxon>Gunneridae</taxon>
        <taxon>Pentapetalae</taxon>
        <taxon>Caryophyllales</taxon>
        <taxon>Cactineae</taxon>
        <taxon>Cactaceae</taxon>
        <taxon>Opuntioideae</taxon>
        <taxon>Opuntia</taxon>
    </lineage>
</organism>